<feature type="compositionally biased region" description="Basic and acidic residues" evidence="1">
    <location>
        <begin position="46"/>
        <end position="58"/>
    </location>
</feature>
<reference evidence="2" key="1">
    <citation type="submission" date="2022-12" db="EMBL/GenBank/DDBJ databases">
        <title>Draft genome assemblies for two species of Escallonia (Escalloniales).</title>
        <authorList>
            <person name="Chanderbali A."/>
            <person name="Dervinis C."/>
            <person name="Anghel I."/>
            <person name="Soltis D."/>
            <person name="Soltis P."/>
            <person name="Zapata F."/>
        </authorList>
    </citation>
    <scope>NUCLEOTIDE SEQUENCE</scope>
    <source>
        <strain evidence="2">UCBG64.0493</strain>
        <tissue evidence="2">Leaf</tissue>
    </source>
</reference>
<proteinExistence type="predicted"/>
<dbReference type="AlphaFoldDB" id="A0AA88WQX0"/>
<evidence type="ECO:0000313" key="3">
    <source>
        <dbReference type="Proteomes" id="UP001188597"/>
    </source>
</evidence>
<evidence type="ECO:0000256" key="1">
    <source>
        <dbReference type="SAM" id="MobiDB-lite"/>
    </source>
</evidence>
<evidence type="ECO:0000313" key="2">
    <source>
        <dbReference type="EMBL" id="KAK3032381.1"/>
    </source>
</evidence>
<accession>A0AA88WQX0</accession>
<gene>
    <name evidence="2" type="ORF">RJ639_037099</name>
</gene>
<keyword evidence="3" id="KW-1185">Reference proteome</keyword>
<name>A0AA88WQX0_9ASTE</name>
<feature type="compositionally biased region" description="Basic and acidic residues" evidence="1">
    <location>
        <begin position="73"/>
        <end position="87"/>
    </location>
</feature>
<comment type="caution">
    <text evidence="2">The sequence shown here is derived from an EMBL/GenBank/DDBJ whole genome shotgun (WGS) entry which is preliminary data.</text>
</comment>
<sequence>MNDVIEAMNGQDLDEHNITVNEAQSHGGGGTGDGGGFCSGGSGNGRGERGGGYGRREAGSSGFSGGGYGGSRNHGDSAHGRGSRDRGVLCNIKGHLDGSLVIYLVEDASETLAEHAKEYLCSTRIMGNKPKSMSNSDSRQI</sequence>
<dbReference type="EMBL" id="JAVXUP010000271">
    <property type="protein sequence ID" value="KAK3032381.1"/>
    <property type="molecule type" value="Genomic_DNA"/>
</dbReference>
<organism evidence="2 3">
    <name type="scientific">Escallonia herrerae</name>
    <dbReference type="NCBI Taxonomy" id="1293975"/>
    <lineage>
        <taxon>Eukaryota</taxon>
        <taxon>Viridiplantae</taxon>
        <taxon>Streptophyta</taxon>
        <taxon>Embryophyta</taxon>
        <taxon>Tracheophyta</taxon>
        <taxon>Spermatophyta</taxon>
        <taxon>Magnoliopsida</taxon>
        <taxon>eudicotyledons</taxon>
        <taxon>Gunneridae</taxon>
        <taxon>Pentapetalae</taxon>
        <taxon>asterids</taxon>
        <taxon>campanulids</taxon>
        <taxon>Escalloniales</taxon>
        <taxon>Escalloniaceae</taxon>
        <taxon>Escallonia</taxon>
    </lineage>
</organism>
<feature type="compositionally biased region" description="Gly residues" evidence="1">
    <location>
        <begin position="26"/>
        <end position="45"/>
    </location>
</feature>
<feature type="compositionally biased region" description="Gly residues" evidence="1">
    <location>
        <begin position="62"/>
        <end position="72"/>
    </location>
</feature>
<feature type="region of interest" description="Disordered" evidence="1">
    <location>
        <begin position="21"/>
        <end position="88"/>
    </location>
</feature>
<protein>
    <submittedName>
        <fullName evidence="2">Uncharacterized protein</fullName>
    </submittedName>
</protein>
<dbReference type="Proteomes" id="UP001188597">
    <property type="component" value="Unassembled WGS sequence"/>
</dbReference>